<name>A0A016SXV1_9BILA</name>
<evidence type="ECO:0000313" key="1">
    <source>
        <dbReference type="EMBL" id="EYB95262.1"/>
    </source>
</evidence>
<dbReference type="OrthoDB" id="428974at2759"/>
<organism evidence="1 2">
    <name type="scientific">Ancylostoma ceylanicum</name>
    <dbReference type="NCBI Taxonomy" id="53326"/>
    <lineage>
        <taxon>Eukaryota</taxon>
        <taxon>Metazoa</taxon>
        <taxon>Ecdysozoa</taxon>
        <taxon>Nematoda</taxon>
        <taxon>Chromadorea</taxon>
        <taxon>Rhabditida</taxon>
        <taxon>Rhabditina</taxon>
        <taxon>Rhabditomorpha</taxon>
        <taxon>Strongyloidea</taxon>
        <taxon>Ancylostomatidae</taxon>
        <taxon>Ancylostomatinae</taxon>
        <taxon>Ancylostoma</taxon>
    </lineage>
</organism>
<dbReference type="Proteomes" id="UP000024635">
    <property type="component" value="Unassembled WGS sequence"/>
</dbReference>
<comment type="caution">
    <text evidence="1">The sequence shown here is derived from an EMBL/GenBank/DDBJ whole genome shotgun (WGS) entry which is preliminary data.</text>
</comment>
<sequence>MKAVATIKQVFVCIMASTSNFQMRSETCIQGSKYCSSPFHTRFIGKVSAGEDEDGMQNHVDIRDQHFK</sequence>
<gene>
    <name evidence="1" type="primary">Acey_s0162.g3433</name>
    <name evidence="1" type="synonym">Acey-rps-19</name>
    <name evidence="1" type="ORF">Y032_0162g3433</name>
</gene>
<dbReference type="AlphaFoldDB" id="A0A016SXV1"/>
<keyword evidence="2" id="KW-1185">Reference proteome</keyword>
<evidence type="ECO:0000313" key="2">
    <source>
        <dbReference type="Proteomes" id="UP000024635"/>
    </source>
</evidence>
<accession>A0A016SXV1</accession>
<reference evidence="2" key="1">
    <citation type="journal article" date="2015" name="Nat. Genet.">
        <title>The genome and transcriptome of the zoonotic hookworm Ancylostoma ceylanicum identify infection-specific gene families.</title>
        <authorList>
            <person name="Schwarz E.M."/>
            <person name="Hu Y."/>
            <person name="Antoshechkin I."/>
            <person name="Miller M.M."/>
            <person name="Sternberg P.W."/>
            <person name="Aroian R.V."/>
        </authorList>
    </citation>
    <scope>NUCLEOTIDE SEQUENCE</scope>
    <source>
        <strain evidence="2">HY135</strain>
    </source>
</reference>
<proteinExistence type="predicted"/>
<dbReference type="EMBL" id="JARK01001498">
    <property type="protein sequence ID" value="EYB95262.1"/>
    <property type="molecule type" value="Genomic_DNA"/>
</dbReference>
<protein>
    <submittedName>
        <fullName evidence="1">Uncharacterized protein</fullName>
    </submittedName>
</protein>